<accession>A0A2U1NSA3</accession>
<reference evidence="2 3" key="1">
    <citation type="journal article" date="2018" name="Mol. Plant">
        <title>The genome of Artemisia annua provides insight into the evolution of Asteraceae family and artemisinin biosynthesis.</title>
        <authorList>
            <person name="Shen Q."/>
            <person name="Zhang L."/>
            <person name="Liao Z."/>
            <person name="Wang S."/>
            <person name="Yan T."/>
            <person name="Shi P."/>
            <person name="Liu M."/>
            <person name="Fu X."/>
            <person name="Pan Q."/>
            <person name="Wang Y."/>
            <person name="Lv Z."/>
            <person name="Lu X."/>
            <person name="Zhang F."/>
            <person name="Jiang W."/>
            <person name="Ma Y."/>
            <person name="Chen M."/>
            <person name="Hao X."/>
            <person name="Li L."/>
            <person name="Tang Y."/>
            <person name="Lv G."/>
            <person name="Zhou Y."/>
            <person name="Sun X."/>
            <person name="Brodelius P.E."/>
            <person name="Rose J.K.C."/>
            <person name="Tang K."/>
        </authorList>
    </citation>
    <scope>NUCLEOTIDE SEQUENCE [LARGE SCALE GENOMIC DNA]</scope>
    <source>
        <strain evidence="3">cv. Huhao1</strain>
        <tissue evidence="2">Leaf</tissue>
    </source>
</reference>
<dbReference type="Proteomes" id="UP000245207">
    <property type="component" value="Unassembled WGS sequence"/>
</dbReference>
<feature type="domain" description="Reverse transcriptase zinc-binding" evidence="1">
    <location>
        <begin position="428"/>
        <end position="491"/>
    </location>
</feature>
<evidence type="ECO:0000313" key="3">
    <source>
        <dbReference type="Proteomes" id="UP000245207"/>
    </source>
</evidence>
<proteinExistence type="predicted"/>
<dbReference type="EMBL" id="PKPP01002274">
    <property type="protein sequence ID" value="PWA76396.1"/>
    <property type="molecule type" value="Genomic_DNA"/>
</dbReference>
<dbReference type="AlphaFoldDB" id="A0A2U1NSA3"/>
<sequence length="562" mass="64736">MEVYRRAYSDLAPDSFAAAVKGNNQSNAPLFPTLNIPTLVLDDSCVNERDLSRHVMGRVKDLNSIPNLRTLLTKEGFPEVKLTYLGGMWVMIELDKENTKQKLLQHIGVNSWFQDLQVAKHDFVSDERVVGVDIEGIPLNVWTRETFLKIGKKWGEAMDIEENLDSSFARKRLCIKTKQPDNILEKFKVIFKGKVFMVRAKELFAWTPIFIEHKEFEYISDDESLQGAKNKLVGSQYGDDDLEDDSDVEGVSETIFGDNPSSPNNSFTPEVLEKRQENEHVAVDLHNDTDKETSPLVHAKVMNFSQESSIWCSILRETHILNSKGFDFGSHGKKRVGDGHTTRFWYDNWVSDQPFRVRFPRLFALETDKEASVASKLGSSSIDVTFRRSVRDGVERKQWTDLNSLSGEFRVKEVRIILDDIFLPSDTNATRWVKYIPIKVNVFAWRARLDRLPTRCNIIRRGVVLDSSLCPICSLFPEDIHHILFRCDIAQLVFRRICRWWDLDWHDLLSFLDWVAWFSAIRFPSSLKLILEGSFLHSLVASLGVQKPNYFCSESSETFCDF</sequence>
<dbReference type="Pfam" id="PF13966">
    <property type="entry name" value="zf-RVT"/>
    <property type="match status" value="1"/>
</dbReference>
<keyword evidence="2" id="KW-0548">Nucleotidyltransferase</keyword>
<dbReference type="OrthoDB" id="1751518at2759"/>
<keyword evidence="2" id="KW-0695">RNA-directed DNA polymerase</keyword>
<dbReference type="InterPro" id="IPR026960">
    <property type="entry name" value="RVT-Znf"/>
</dbReference>
<keyword evidence="2" id="KW-0808">Transferase</keyword>
<name>A0A2U1NSA3_ARTAN</name>
<keyword evidence="3" id="KW-1185">Reference proteome</keyword>
<dbReference type="GO" id="GO:0003964">
    <property type="term" value="F:RNA-directed DNA polymerase activity"/>
    <property type="evidence" value="ECO:0007669"/>
    <property type="project" value="UniProtKB-KW"/>
</dbReference>
<dbReference type="PANTHER" id="PTHR36617">
    <property type="entry name" value="PROTEIN, PUTATIVE-RELATED"/>
    <property type="match status" value="1"/>
</dbReference>
<evidence type="ECO:0000313" key="2">
    <source>
        <dbReference type="EMBL" id="PWA76396.1"/>
    </source>
</evidence>
<comment type="caution">
    <text evidence="2">The sequence shown here is derived from an EMBL/GenBank/DDBJ whole genome shotgun (WGS) entry which is preliminary data.</text>
</comment>
<dbReference type="PANTHER" id="PTHR36617:SF15">
    <property type="entry name" value="REVERSE TRANSCRIPTASE ZINC-BINDING DOMAIN-CONTAINING PROTEIN"/>
    <property type="match status" value="1"/>
</dbReference>
<evidence type="ECO:0000259" key="1">
    <source>
        <dbReference type="Pfam" id="PF13966"/>
    </source>
</evidence>
<protein>
    <submittedName>
        <fullName evidence="2">RNA-directed DNA polymerase, eukaryota, Reverse transcriptase zinc-binding domain protein</fullName>
    </submittedName>
</protein>
<gene>
    <name evidence="2" type="ORF">CTI12_AA137460</name>
</gene>
<organism evidence="2 3">
    <name type="scientific">Artemisia annua</name>
    <name type="common">Sweet wormwood</name>
    <dbReference type="NCBI Taxonomy" id="35608"/>
    <lineage>
        <taxon>Eukaryota</taxon>
        <taxon>Viridiplantae</taxon>
        <taxon>Streptophyta</taxon>
        <taxon>Embryophyta</taxon>
        <taxon>Tracheophyta</taxon>
        <taxon>Spermatophyta</taxon>
        <taxon>Magnoliopsida</taxon>
        <taxon>eudicotyledons</taxon>
        <taxon>Gunneridae</taxon>
        <taxon>Pentapetalae</taxon>
        <taxon>asterids</taxon>
        <taxon>campanulids</taxon>
        <taxon>Asterales</taxon>
        <taxon>Asteraceae</taxon>
        <taxon>Asteroideae</taxon>
        <taxon>Anthemideae</taxon>
        <taxon>Artemisiinae</taxon>
        <taxon>Artemisia</taxon>
    </lineage>
</organism>